<evidence type="ECO:0008006" key="3">
    <source>
        <dbReference type="Google" id="ProtNLM"/>
    </source>
</evidence>
<sequence>MTDANFISMQAAADFLGPGAIEVPDFESEIMDIVRRNSVVMQRMPTMKATGHPHRYFEQTAIAQGAFTDPRNIAPTPAVPTRVERSAYIKAITNQTNISLFDKEVTQQQNQFAYIVGRDLEDIINGIEVVRGAALWNGNDTSLTTPTTNQYVGLLTQITQTSVIAPGASIIDGLKAQVAVMIANQTYKNRPSAIIVNPVLGDYLDREAKAAQITFGSAEVVAGVKVKTLSTQAGELPIIPDPYLPSAAGAAYGFSAPPAGNLNYFAAILSEQFIEIPYISGDSDNPNPRLFQLGLTSNLSGQYVGIKFDCVVAKGASYAHSIVAVQRP</sequence>
<gene>
    <name evidence="1" type="ORF">AQUSIP_13050</name>
</gene>
<dbReference type="RefSeq" id="WP_148339260.1">
    <property type="nucleotide sequence ID" value="NZ_LR699119.1"/>
</dbReference>
<organism evidence="1 2">
    <name type="scientific">Aquicella siphonis</name>
    <dbReference type="NCBI Taxonomy" id="254247"/>
    <lineage>
        <taxon>Bacteria</taxon>
        <taxon>Pseudomonadati</taxon>
        <taxon>Pseudomonadota</taxon>
        <taxon>Gammaproteobacteria</taxon>
        <taxon>Legionellales</taxon>
        <taxon>Coxiellaceae</taxon>
        <taxon>Aquicella</taxon>
    </lineage>
</organism>
<dbReference type="InterPro" id="IPR035198">
    <property type="entry name" value="SU10_MCP"/>
</dbReference>
<evidence type="ECO:0000313" key="2">
    <source>
        <dbReference type="Proteomes" id="UP000324194"/>
    </source>
</evidence>
<dbReference type="AlphaFoldDB" id="A0A5E4PGK3"/>
<accession>A0A5E4PGK3</accession>
<reference evidence="1 2" key="1">
    <citation type="submission" date="2019-08" db="EMBL/GenBank/DDBJ databases">
        <authorList>
            <person name="Guy L."/>
        </authorList>
    </citation>
    <scope>NUCLEOTIDE SEQUENCE [LARGE SCALE GENOMIC DNA]</scope>
    <source>
        <strain evidence="1 2">SGT-108</strain>
    </source>
</reference>
<dbReference type="Pfam" id="PF17236">
    <property type="entry name" value="SU10_MCP"/>
    <property type="match status" value="1"/>
</dbReference>
<name>A0A5E4PGK3_9COXI</name>
<dbReference type="OrthoDB" id="9134790at2"/>
<proteinExistence type="predicted"/>
<dbReference type="Proteomes" id="UP000324194">
    <property type="component" value="Chromosome 1"/>
</dbReference>
<evidence type="ECO:0000313" key="1">
    <source>
        <dbReference type="EMBL" id="VVC76004.1"/>
    </source>
</evidence>
<keyword evidence="2" id="KW-1185">Reference proteome</keyword>
<dbReference type="KEGG" id="asip:AQUSIP_13050"/>
<protein>
    <recommendedName>
        <fullName evidence="3">Major capsid protein</fullName>
    </recommendedName>
</protein>
<dbReference type="EMBL" id="LR699119">
    <property type="protein sequence ID" value="VVC76004.1"/>
    <property type="molecule type" value="Genomic_DNA"/>
</dbReference>